<dbReference type="InterPro" id="IPR004540">
    <property type="entry name" value="Transl_elong_EFG/EF2"/>
</dbReference>
<comment type="subcellular location">
    <subcellularLocation>
        <location evidence="8">Cytoplasm</location>
    </subcellularLocation>
</comment>
<dbReference type="FunFam" id="3.30.230.10:FF:000003">
    <property type="entry name" value="Elongation factor G"/>
    <property type="match status" value="1"/>
</dbReference>
<feature type="binding site" evidence="8">
    <location>
        <begin position="17"/>
        <end position="24"/>
    </location>
    <ligand>
        <name>GTP</name>
        <dbReference type="ChEBI" id="CHEBI:37565"/>
    </ligand>
</feature>
<dbReference type="FunFam" id="3.40.50.300:FF:000029">
    <property type="entry name" value="Elongation factor G"/>
    <property type="match status" value="1"/>
</dbReference>
<evidence type="ECO:0000256" key="5">
    <source>
        <dbReference type="ARBA" id="ARBA00022768"/>
    </source>
</evidence>
<protein>
    <recommendedName>
        <fullName evidence="2 8">Elongation factor G</fullName>
        <shortName evidence="8">EF-G</shortName>
    </recommendedName>
</protein>
<dbReference type="GO" id="GO:0005525">
    <property type="term" value="F:GTP binding"/>
    <property type="evidence" value="ECO:0007669"/>
    <property type="project" value="UniProtKB-UniRule"/>
</dbReference>
<dbReference type="InterPro" id="IPR009000">
    <property type="entry name" value="Transl_B-barrel_sf"/>
</dbReference>
<keyword evidence="4 8" id="KW-0547">Nucleotide-binding</keyword>
<comment type="caution">
    <text evidence="10">The sequence shown here is derived from an EMBL/GenBank/DDBJ whole genome shotgun (WGS) entry which is preliminary data.</text>
</comment>
<evidence type="ECO:0000313" key="10">
    <source>
        <dbReference type="EMBL" id="MBC8596089.1"/>
    </source>
</evidence>
<dbReference type="SMART" id="SM00838">
    <property type="entry name" value="EFG_C"/>
    <property type="match status" value="1"/>
</dbReference>
<dbReference type="Pfam" id="PF14492">
    <property type="entry name" value="EFG_III"/>
    <property type="match status" value="1"/>
</dbReference>
<organism evidence="10 11">
    <name type="scientific">Qingrenia yutianensis</name>
    <dbReference type="NCBI Taxonomy" id="2763676"/>
    <lineage>
        <taxon>Bacteria</taxon>
        <taxon>Bacillati</taxon>
        <taxon>Bacillota</taxon>
        <taxon>Clostridia</taxon>
        <taxon>Eubacteriales</taxon>
        <taxon>Oscillospiraceae</taxon>
        <taxon>Qingrenia</taxon>
    </lineage>
</organism>
<evidence type="ECO:0000256" key="6">
    <source>
        <dbReference type="ARBA" id="ARBA00022917"/>
    </source>
</evidence>
<dbReference type="FunFam" id="2.40.30.10:FF:000006">
    <property type="entry name" value="Elongation factor G"/>
    <property type="match status" value="1"/>
</dbReference>
<dbReference type="Gene3D" id="3.40.50.300">
    <property type="entry name" value="P-loop containing nucleotide triphosphate hydrolases"/>
    <property type="match status" value="1"/>
</dbReference>
<dbReference type="Gene3D" id="3.30.230.10">
    <property type="match status" value="1"/>
</dbReference>
<evidence type="ECO:0000256" key="4">
    <source>
        <dbReference type="ARBA" id="ARBA00022741"/>
    </source>
</evidence>
<dbReference type="InterPro" id="IPR053905">
    <property type="entry name" value="EF-G-like_DII"/>
</dbReference>
<dbReference type="CDD" id="cd04088">
    <property type="entry name" value="EFG_mtEFG_II"/>
    <property type="match status" value="1"/>
</dbReference>
<feature type="binding site" evidence="8">
    <location>
        <begin position="144"/>
        <end position="147"/>
    </location>
    <ligand>
        <name>GTP</name>
        <dbReference type="ChEBI" id="CHEBI:37565"/>
    </ligand>
</feature>
<dbReference type="NCBIfam" id="TIGR00231">
    <property type="entry name" value="small_GTP"/>
    <property type="match status" value="1"/>
</dbReference>
<dbReference type="InterPro" id="IPR014721">
    <property type="entry name" value="Ribsml_uS5_D2-typ_fold_subgr"/>
</dbReference>
<evidence type="ECO:0000256" key="8">
    <source>
        <dbReference type="HAMAP-Rule" id="MF_00054"/>
    </source>
</evidence>
<dbReference type="InterPro" id="IPR035647">
    <property type="entry name" value="EFG_III/V"/>
</dbReference>
<dbReference type="InterPro" id="IPR031157">
    <property type="entry name" value="G_TR_CS"/>
</dbReference>
<feature type="binding site" evidence="8">
    <location>
        <begin position="90"/>
        <end position="94"/>
    </location>
    <ligand>
        <name>GTP</name>
        <dbReference type="ChEBI" id="CHEBI:37565"/>
    </ligand>
</feature>
<accession>A0A926FCS1</accession>
<dbReference type="AlphaFoldDB" id="A0A926FCS1"/>
<dbReference type="InterPro" id="IPR009022">
    <property type="entry name" value="EFG_III"/>
</dbReference>
<dbReference type="PANTHER" id="PTHR43261:SF1">
    <property type="entry name" value="RIBOSOME-RELEASING FACTOR 2, MITOCHONDRIAL"/>
    <property type="match status" value="1"/>
</dbReference>
<dbReference type="Gene3D" id="3.30.70.870">
    <property type="entry name" value="Elongation Factor G (Translational Gtpase), domain 3"/>
    <property type="match status" value="1"/>
</dbReference>
<dbReference type="GO" id="GO:0005737">
    <property type="term" value="C:cytoplasm"/>
    <property type="evidence" value="ECO:0007669"/>
    <property type="project" value="UniProtKB-SubCell"/>
</dbReference>
<dbReference type="CDD" id="cd01434">
    <property type="entry name" value="EFG_mtEFG1_IV"/>
    <property type="match status" value="1"/>
</dbReference>
<dbReference type="InterPro" id="IPR027417">
    <property type="entry name" value="P-loop_NTPase"/>
</dbReference>
<dbReference type="InterPro" id="IPR035649">
    <property type="entry name" value="EFG_V"/>
</dbReference>
<dbReference type="EMBL" id="JACRTE010000003">
    <property type="protein sequence ID" value="MBC8596089.1"/>
    <property type="molecule type" value="Genomic_DNA"/>
</dbReference>
<dbReference type="FunFam" id="3.30.70.870:FF:000001">
    <property type="entry name" value="Elongation factor G"/>
    <property type="match status" value="1"/>
</dbReference>
<dbReference type="SUPFAM" id="SSF52540">
    <property type="entry name" value="P-loop containing nucleoside triphosphate hydrolases"/>
    <property type="match status" value="1"/>
</dbReference>
<dbReference type="CDD" id="cd01886">
    <property type="entry name" value="EF-G"/>
    <property type="match status" value="1"/>
</dbReference>
<dbReference type="GO" id="GO:0003924">
    <property type="term" value="F:GTPase activity"/>
    <property type="evidence" value="ECO:0007669"/>
    <property type="project" value="InterPro"/>
</dbReference>
<sequence length="703" mass="77934">MPRQYSLKNTRNIGIMAHIDAGKTTTTERILYYTGINHKIGETHDGSATMDWMAQEQERGITITSAATTCFWAPKTGPFKGIKNRINIIDTPGHVDFTVEVQRSLRVLDGSVTVMCAKGGVEPQSETVWRQADDYNVPRMIYVNKMDIMGADFYNVENMVHERLHANGIPIQLPIGSEDTFKGIVDLMTMKAEIYYDEMGEKYGEEDIPADMLEKAEEYRAKMIEAIAETDEAIMEKYFEDPDSLTVDELKLALRKATINNEIVPMLCGTSYRNKGVQLLLDAIIEYMPAPVDVPNIKGIIPDTDTEEERPSSDDEPFAALAFKIATDPFVGKICYFRVYSGTVNSGSYVLNACKGNKERMGRILQMHANHREDIDTVYSGDIAAAVGLKNTTTGDTLCDEKHPIILESMEFPDPVIRVAIEPKTKAGQEKMGIALAKLAEEDPTFKTYTDEETGQTIIAGMGELHLEIIVDRLLREFKVEANVGKPQVSYREAIRKSVDQEYKYARQSGGKGQYGHVKIKVEPLEEGGGYEFVNNIVGGAIPKEYIPAVDAGIQGAMQSGVLAGYNVVDVRVTLYDGSYHEVDSSEMAFKIAGSMAFKEAMRKADPVIKEPIMLVNVIVPDEYLGFVIGDLSSRRGLVKSQEVRSGGVTQVTADVPLSEMFGYATDLRSGTQGRGQYTMEPSHYSEVPKNIQEGIVNAKNKE</sequence>
<dbReference type="SUPFAM" id="SSF54211">
    <property type="entry name" value="Ribosomal protein S5 domain 2-like"/>
    <property type="match status" value="1"/>
</dbReference>
<dbReference type="Gene3D" id="3.30.70.240">
    <property type="match status" value="1"/>
</dbReference>
<dbReference type="InterPro" id="IPR020568">
    <property type="entry name" value="Ribosomal_Su5_D2-typ_SF"/>
</dbReference>
<evidence type="ECO:0000259" key="9">
    <source>
        <dbReference type="PROSITE" id="PS51722"/>
    </source>
</evidence>
<dbReference type="HAMAP" id="MF_00054_B">
    <property type="entry name" value="EF_G_EF_2_B"/>
    <property type="match status" value="1"/>
</dbReference>
<dbReference type="RefSeq" id="WP_178347123.1">
    <property type="nucleotide sequence ID" value="NZ_JACRTE010000003.1"/>
</dbReference>
<dbReference type="SUPFAM" id="SSF50447">
    <property type="entry name" value="Translation proteins"/>
    <property type="match status" value="1"/>
</dbReference>
<dbReference type="CDD" id="cd16262">
    <property type="entry name" value="EFG_III"/>
    <property type="match status" value="1"/>
</dbReference>
<dbReference type="InterPro" id="IPR000795">
    <property type="entry name" value="T_Tr_GTP-bd_dom"/>
</dbReference>
<dbReference type="InterPro" id="IPR041095">
    <property type="entry name" value="EFG_II"/>
</dbReference>
<dbReference type="Pfam" id="PF22042">
    <property type="entry name" value="EF-G_D2"/>
    <property type="match status" value="1"/>
</dbReference>
<comment type="similarity">
    <text evidence="1 8">Belongs to the TRAFAC class translation factor GTPase superfamily. Classic translation factor GTPase family. EF-G/EF-2 subfamily.</text>
</comment>
<dbReference type="SMART" id="SM00889">
    <property type="entry name" value="EFG_IV"/>
    <property type="match status" value="1"/>
</dbReference>
<dbReference type="PROSITE" id="PS51722">
    <property type="entry name" value="G_TR_2"/>
    <property type="match status" value="1"/>
</dbReference>
<reference evidence="10" key="1">
    <citation type="submission" date="2020-08" db="EMBL/GenBank/DDBJ databases">
        <title>Genome public.</title>
        <authorList>
            <person name="Liu C."/>
            <person name="Sun Q."/>
        </authorList>
    </citation>
    <scope>NUCLEOTIDE SEQUENCE</scope>
    <source>
        <strain evidence="10">NSJ-50</strain>
    </source>
</reference>
<keyword evidence="11" id="KW-1185">Reference proteome</keyword>
<proteinExistence type="inferred from homology"/>
<dbReference type="GO" id="GO:0032790">
    <property type="term" value="P:ribosome disassembly"/>
    <property type="evidence" value="ECO:0007669"/>
    <property type="project" value="TreeGrafter"/>
</dbReference>
<dbReference type="SUPFAM" id="SSF54980">
    <property type="entry name" value="EF-G C-terminal domain-like"/>
    <property type="match status" value="2"/>
</dbReference>
<keyword evidence="6 8" id="KW-0648">Protein biosynthesis</keyword>
<gene>
    <name evidence="8 10" type="primary">fusA</name>
    <name evidence="10" type="ORF">H8706_04295</name>
</gene>
<evidence type="ECO:0000256" key="3">
    <source>
        <dbReference type="ARBA" id="ARBA00022490"/>
    </source>
</evidence>
<dbReference type="Pfam" id="PF00679">
    <property type="entry name" value="EFG_C"/>
    <property type="match status" value="1"/>
</dbReference>
<dbReference type="NCBIfam" id="TIGR00484">
    <property type="entry name" value="EF-G"/>
    <property type="match status" value="1"/>
</dbReference>
<evidence type="ECO:0000256" key="7">
    <source>
        <dbReference type="ARBA" id="ARBA00023134"/>
    </source>
</evidence>
<dbReference type="InterPro" id="IPR005225">
    <property type="entry name" value="Small_GTP-bd"/>
</dbReference>
<dbReference type="PRINTS" id="PR00315">
    <property type="entry name" value="ELONGATNFCT"/>
</dbReference>
<dbReference type="InterPro" id="IPR000640">
    <property type="entry name" value="EFG_V-like"/>
</dbReference>
<dbReference type="InterPro" id="IPR005517">
    <property type="entry name" value="Transl_elong_EFG/EF2_IV"/>
</dbReference>
<comment type="function">
    <text evidence="8">Catalyzes the GTP-dependent ribosomal translocation step during translation elongation. During this step, the ribosome changes from the pre-translocational (PRE) to the post-translocational (POST) state as the newly formed A-site-bound peptidyl-tRNA and P-site-bound deacylated tRNA move to the P and E sites, respectively. Catalyzes the coordinated movement of the two tRNA molecules, the mRNA and conformational changes in the ribosome.</text>
</comment>
<dbReference type="NCBIfam" id="NF009381">
    <property type="entry name" value="PRK12740.1-5"/>
    <property type="match status" value="1"/>
</dbReference>
<dbReference type="Pfam" id="PF03764">
    <property type="entry name" value="EFG_IV"/>
    <property type="match status" value="1"/>
</dbReference>
<dbReference type="Gene3D" id="2.40.30.10">
    <property type="entry name" value="Translation factors"/>
    <property type="match status" value="1"/>
</dbReference>
<dbReference type="PROSITE" id="PS00301">
    <property type="entry name" value="G_TR_1"/>
    <property type="match status" value="1"/>
</dbReference>
<keyword evidence="7 8" id="KW-0342">GTP-binding</keyword>
<dbReference type="Proteomes" id="UP000647416">
    <property type="component" value="Unassembled WGS sequence"/>
</dbReference>
<evidence type="ECO:0000313" key="11">
    <source>
        <dbReference type="Proteomes" id="UP000647416"/>
    </source>
</evidence>
<name>A0A926FCS1_9FIRM</name>
<evidence type="ECO:0000256" key="2">
    <source>
        <dbReference type="ARBA" id="ARBA00017872"/>
    </source>
</evidence>
<dbReference type="GO" id="GO:0003746">
    <property type="term" value="F:translation elongation factor activity"/>
    <property type="evidence" value="ECO:0007669"/>
    <property type="project" value="UniProtKB-UniRule"/>
</dbReference>
<feature type="domain" description="Tr-type G" evidence="9">
    <location>
        <begin position="8"/>
        <end position="292"/>
    </location>
</feature>
<dbReference type="CDD" id="cd03713">
    <property type="entry name" value="EFG_mtEFG_C"/>
    <property type="match status" value="1"/>
</dbReference>
<dbReference type="PANTHER" id="PTHR43261">
    <property type="entry name" value="TRANSLATION ELONGATION FACTOR G-RELATED"/>
    <property type="match status" value="1"/>
</dbReference>
<keyword evidence="5 8" id="KW-0251">Elongation factor</keyword>
<dbReference type="FunFam" id="3.30.70.240:FF:000001">
    <property type="entry name" value="Elongation factor G"/>
    <property type="match status" value="1"/>
</dbReference>
<dbReference type="Pfam" id="PF00009">
    <property type="entry name" value="GTP_EFTU"/>
    <property type="match status" value="1"/>
</dbReference>
<dbReference type="InterPro" id="IPR047872">
    <property type="entry name" value="EFG_IV"/>
</dbReference>
<evidence type="ECO:0000256" key="1">
    <source>
        <dbReference type="ARBA" id="ARBA00005870"/>
    </source>
</evidence>
<keyword evidence="3 8" id="KW-0963">Cytoplasm</keyword>